<dbReference type="SUPFAM" id="SSF53335">
    <property type="entry name" value="S-adenosyl-L-methionine-dependent methyltransferases"/>
    <property type="match status" value="1"/>
</dbReference>
<gene>
    <name evidence="1" type="ORF">SAMN05421761_10789</name>
</gene>
<dbReference type="AlphaFoldDB" id="A0A1N7MSY4"/>
<evidence type="ECO:0000313" key="1">
    <source>
        <dbReference type="EMBL" id="SIS88959.1"/>
    </source>
</evidence>
<sequence length="259" mass="30046">MKQHIYPFFSYIKYWLYHEDQYSLQSPAIYKIYTELLSFIKERKAVDLDLEEIRKTLLKDQDILSIADFGAGSKKLKLNERKTGEVTKHSTSGRKFSQIYQYFIRLTPANQVLELGTCTGINARYLSRATKGDFHTFEGSEALWRKAQELPTDSNSNYILGKIEETLPEVLDKIKSVDFALIDATHTSAGTMTYFNLLLPYLHEKSILAIADIHWSKGMYQAWQEIRKHPAVSMDLDFYEAGILFFDKKLPKSSYILRL</sequence>
<dbReference type="Pfam" id="PF13578">
    <property type="entry name" value="Methyltransf_24"/>
    <property type="match status" value="1"/>
</dbReference>
<dbReference type="Proteomes" id="UP000186026">
    <property type="component" value="Unassembled WGS sequence"/>
</dbReference>
<keyword evidence="1" id="KW-0808">Transferase</keyword>
<evidence type="ECO:0000313" key="2">
    <source>
        <dbReference type="Proteomes" id="UP000186026"/>
    </source>
</evidence>
<organism evidence="1 2">
    <name type="scientific">Belliella pelovolcani</name>
    <dbReference type="NCBI Taxonomy" id="529505"/>
    <lineage>
        <taxon>Bacteria</taxon>
        <taxon>Pseudomonadati</taxon>
        <taxon>Bacteroidota</taxon>
        <taxon>Cytophagia</taxon>
        <taxon>Cytophagales</taxon>
        <taxon>Cyclobacteriaceae</taxon>
        <taxon>Belliella</taxon>
    </lineage>
</organism>
<accession>A0A1N7MSY4</accession>
<protein>
    <submittedName>
        <fullName evidence="1">Methyltransferase domain-containing protein</fullName>
    </submittedName>
</protein>
<dbReference type="InterPro" id="IPR029063">
    <property type="entry name" value="SAM-dependent_MTases_sf"/>
</dbReference>
<dbReference type="EMBL" id="FTOP01000007">
    <property type="protein sequence ID" value="SIS88959.1"/>
    <property type="molecule type" value="Genomic_DNA"/>
</dbReference>
<dbReference type="GO" id="GO:0032259">
    <property type="term" value="P:methylation"/>
    <property type="evidence" value="ECO:0007669"/>
    <property type="project" value="UniProtKB-KW"/>
</dbReference>
<keyword evidence="1" id="KW-0489">Methyltransferase</keyword>
<dbReference type="Gene3D" id="3.40.50.150">
    <property type="entry name" value="Vaccinia Virus protein VP39"/>
    <property type="match status" value="1"/>
</dbReference>
<name>A0A1N7MSY4_9BACT</name>
<dbReference type="STRING" id="529505.SAMN05421761_10789"/>
<dbReference type="OrthoDB" id="5464618at2"/>
<dbReference type="RefSeq" id="WP_076500941.1">
    <property type="nucleotide sequence ID" value="NZ_FTOP01000007.1"/>
</dbReference>
<proteinExistence type="predicted"/>
<dbReference type="GO" id="GO:0008168">
    <property type="term" value="F:methyltransferase activity"/>
    <property type="evidence" value="ECO:0007669"/>
    <property type="project" value="UniProtKB-KW"/>
</dbReference>
<keyword evidence="2" id="KW-1185">Reference proteome</keyword>
<reference evidence="2" key="1">
    <citation type="submission" date="2017-01" db="EMBL/GenBank/DDBJ databases">
        <authorList>
            <person name="Varghese N."/>
            <person name="Submissions S."/>
        </authorList>
    </citation>
    <scope>NUCLEOTIDE SEQUENCE [LARGE SCALE GENOMIC DNA]</scope>
    <source>
        <strain evidence="2">DSM 46698</strain>
    </source>
</reference>